<accession>A0A7J8KBP7</accession>
<comment type="caution">
    <text evidence="1">The sequence shown here is derived from an EMBL/GenBank/DDBJ whole genome shotgun (WGS) entry which is preliminary data.</text>
</comment>
<reference evidence="1 2" key="1">
    <citation type="journal article" date="2020" name="Nature">
        <title>Six reference-quality genomes reveal evolution of bat adaptations.</title>
        <authorList>
            <person name="Jebb D."/>
            <person name="Huang Z."/>
            <person name="Pippel M."/>
            <person name="Hughes G.M."/>
            <person name="Lavrichenko K."/>
            <person name="Devanna P."/>
            <person name="Winkler S."/>
            <person name="Jermiin L.S."/>
            <person name="Skirmuntt E.C."/>
            <person name="Katzourakis A."/>
            <person name="Burkitt-Gray L."/>
            <person name="Ray D.A."/>
            <person name="Sullivan K.A.M."/>
            <person name="Roscito J.G."/>
            <person name="Kirilenko B.M."/>
            <person name="Davalos L.M."/>
            <person name="Corthals A.P."/>
            <person name="Power M.L."/>
            <person name="Jones G."/>
            <person name="Ransome R.D."/>
            <person name="Dechmann D.K.N."/>
            <person name="Locatelli A.G."/>
            <person name="Puechmaille S.J."/>
            <person name="Fedrigo O."/>
            <person name="Jarvis E.D."/>
            <person name="Hiller M."/>
            <person name="Vernes S.C."/>
            <person name="Myers E.W."/>
            <person name="Teeling E.C."/>
        </authorList>
    </citation>
    <scope>NUCLEOTIDE SEQUENCE [LARGE SCALE GENOMIC DNA]</scope>
    <source>
        <strain evidence="1">MRouAeg1</strain>
        <tissue evidence="1">Muscle</tissue>
    </source>
</reference>
<proteinExistence type="predicted"/>
<protein>
    <submittedName>
        <fullName evidence="1">Uncharacterized protein</fullName>
    </submittedName>
</protein>
<sequence>MNASPCAFSFDLSVRSVNFCHSTCDTFLNLLYLSASPQTRLQTLKAGNTSKSTESESVGQGGLLVWRGKSRGRKAARLRATGRTSRTDLLPVGMQITLPYCLTSFAFTKIPVTNYFPDYGLRLVNKYQ</sequence>
<evidence type="ECO:0000313" key="1">
    <source>
        <dbReference type="EMBL" id="KAF6506252.1"/>
    </source>
</evidence>
<gene>
    <name evidence="1" type="ORF">HJG63_008038</name>
</gene>
<name>A0A7J8KBP7_ROUAE</name>
<keyword evidence="2" id="KW-1185">Reference proteome</keyword>
<dbReference type="Proteomes" id="UP000593571">
    <property type="component" value="Unassembled WGS sequence"/>
</dbReference>
<organism evidence="1 2">
    <name type="scientific">Rousettus aegyptiacus</name>
    <name type="common">Egyptian fruit bat</name>
    <name type="synonym">Pteropus aegyptiacus</name>
    <dbReference type="NCBI Taxonomy" id="9407"/>
    <lineage>
        <taxon>Eukaryota</taxon>
        <taxon>Metazoa</taxon>
        <taxon>Chordata</taxon>
        <taxon>Craniata</taxon>
        <taxon>Vertebrata</taxon>
        <taxon>Euteleostomi</taxon>
        <taxon>Mammalia</taxon>
        <taxon>Eutheria</taxon>
        <taxon>Laurasiatheria</taxon>
        <taxon>Chiroptera</taxon>
        <taxon>Yinpterochiroptera</taxon>
        <taxon>Pteropodoidea</taxon>
        <taxon>Pteropodidae</taxon>
        <taxon>Rousettinae</taxon>
        <taxon>Rousettus</taxon>
    </lineage>
</organism>
<dbReference type="AlphaFoldDB" id="A0A7J8KBP7"/>
<evidence type="ECO:0000313" key="2">
    <source>
        <dbReference type="Proteomes" id="UP000593571"/>
    </source>
</evidence>
<dbReference type="EMBL" id="JACASE010000001">
    <property type="protein sequence ID" value="KAF6506252.1"/>
    <property type="molecule type" value="Genomic_DNA"/>
</dbReference>